<evidence type="ECO:0008006" key="4">
    <source>
        <dbReference type="Google" id="ProtNLM"/>
    </source>
</evidence>
<dbReference type="InterPro" id="IPR001611">
    <property type="entry name" value="Leu-rich_rpt"/>
</dbReference>
<dbReference type="PANTHER" id="PTHR24366">
    <property type="entry name" value="IG(IMMUNOGLOBULIN) AND LRR(LEUCINE RICH REPEAT) DOMAINS"/>
    <property type="match status" value="1"/>
</dbReference>
<dbReference type="PROSITE" id="PS51450">
    <property type="entry name" value="LRR"/>
    <property type="match status" value="1"/>
</dbReference>
<evidence type="ECO:0000256" key="1">
    <source>
        <dbReference type="ARBA" id="ARBA00022614"/>
    </source>
</evidence>
<name>A0A1B6M8R9_9HEMI</name>
<dbReference type="SUPFAM" id="SSF52058">
    <property type="entry name" value="L domain-like"/>
    <property type="match status" value="1"/>
</dbReference>
<keyword evidence="2" id="KW-0677">Repeat</keyword>
<dbReference type="AlphaFoldDB" id="A0A1B6M8R9"/>
<dbReference type="InterPro" id="IPR032675">
    <property type="entry name" value="LRR_dom_sf"/>
</dbReference>
<feature type="non-terminal residue" evidence="3">
    <location>
        <position position="1"/>
    </location>
</feature>
<dbReference type="Pfam" id="PF13855">
    <property type="entry name" value="LRR_8"/>
    <property type="match status" value="1"/>
</dbReference>
<gene>
    <name evidence="3" type="ORF">g.51855</name>
</gene>
<protein>
    <recommendedName>
        <fullName evidence="4">LRRCT domain-containing protein</fullName>
    </recommendedName>
</protein>
<accession>A0A1B6M8R9</accession>
<evidence type="ECO:0000256" key="2">
    <source>
        <dbReference type="ARBA" id="ARBA00022737"/>
    </source>
</evidence>
<dbReference type="EMBL" id="GEBQ01007676">
    <property type="protein sequence ID" value="JAT32301.1"/>
    <property type="molecule type" value="Transcribed_RNA"/>
</dbReference>
<reference evidence="3" key="1">
    <citation type="submission" date="2015-11" db="EMBL/GenBank/DDBJ databases">
        <title>De novo transcriptome assembly of four potential Pierce s Disease insect vectors from Arizona vineyards.</title>
        <authorList>
            <person name="Tassone E.E."/>
        </authorList>
    </citation>
    <scope>NUCLEOTIDE SEQUENCE</scope>
</reference>
<proteinExistence type="predicted"/>
<dbReference type="Gene3D" id="3.80.10.10">
    <property type="entry name" value="Ribonuclease Inhibitor"/>
    <property type="match status" value="2"/>
</dbReference>
<dbReference type="InterPro" id="IPR003591">
    <property type="entry name" value="Leu-rich_rpt_typical-subtyp"/>
</dbReference>
<feature type="non-terminal residue" evidence="3">
    <location>
        <position position="256"/>
    </location>
</feature>
<organism evidence="3">
    <name type="scientific">Graphocephala atropunctata</name>
    <dbReference type="NCBI Taxonomy" id="36148"/>
    <lineage>
        <taxon>Eukaryota</taxon>
        <taxon>Metazoa</taxon>
        <taxon>Ecdysozoa</taxon>
        <taxon>Arthropoda</taxon>
        <taxon>Hexapoda</taxon>
        <taxon>Insecta</taxon>
        <taxon>Pterygota</taxon>
        <taxon>Neoptera</taxon>
        <taxon>Paraneoptera</taxon>
        <taxon>Hemiptera</taxon>
        <taxon>Auchenorrhyncha</taxon>
        <taxon>Membracoidea</taxon>
        <taxon>Cicadellidae</taxon>
        <taxon>Cicadellinae</taxon>
        <taxon>Cicadellini</taxon>
        <taxon>Graphocephala</taxon>
    </lineage>
</organism>
<keyword evidence="1" id="KW-0433">Leucine-rich repeat</keyword>
<dbReference type="SMART" id="SM00369">
    <property type="entry name" value="LRR_TYP"/>
    <property type="match status" value="4"/>
</dbReference>
<dbReference type="PANTHER" id="PTHR24366:SF96">
    <property type="entry name" value="LEUCINE RICH REPEAT CONTAINING 53"/>
    <property type="match status" value="1"/>
</dbReference>
<evidence type="ECO:0000313" key="3">
    <source>
        <dbReference type="EMBL" id="JAT32301.1"/>
    </source>
</evidence>
<sequence length="256" mass="29096">DALGRLDFLSHLLISGNKLTAIPKSLPNQLEIFDLRCNLVQTLTKYDFLGLQKLQVLLLSKNRITVVEDGAFGQLIALEVLDLSYNPIKSLSRTSFMGPRKLKEIYLVSLKELIPTQEPFSFPAPESAHLEILNMESSPILATQLMEDVAALTMFHELFDLNLNHCRLSTLRSDLPRYLPRLHRLELTGNRLNCTNIVWLVKWLQALNISMQDTGKFRREIYNLKDICCKEATDAESFDEMTVICASPAYLSGKQI</sequence>